<evidence type="ECO:0000259" key="1">
    <source>
        <dbReference type="PROSITE" id="PS51707"/>
    </source>
</evidence>
<dbReference type="Pfam" id="PF01928">
    <property type="entry name" value="CYTH"/>
    <property type="match status" value="1"/>
</dbReference>
<dbReference type="CDD" id="cd07890">
    <property type="entry name" value="CYTH-like_AC_IV-like"/>
    <property type="match status" value="1"/>
</dbReference>
<dbReference type="NCBIfam" id="TIGR00318">
    <property type="entry name" value="cyaB"/>
    <property type="match status" value="1"/>
</dbReference>
<dbReference type="AlphaFoldDB" id="A0A0F9KVE6"/>
<dbReference type="Gene3D" id="2.40.320.10">
    <property type="entry name" value="Hypothetical Protein Pfu-838710-001"/>
    <property type="match status" value="1"/>
</dbReference>
<protein>
    <recommendedName>
        <fullName evidence="1">CYTH domain-containing protein</fullName>
    </recommendedName>
</protein>
<dbReference type="SUPFAM" id="SSF55154">
    <property type="entry name" value="CYTH-like phosphatases"/>
    <property type="match status" value="1"/>
</dbReference>
<gene>
    <name evidence="2" type="ORF">LCGC14_1286520</name>
</gene>
<dbReference type="InterPro" id="IPR023577">
    <property type="entry name" value="CYTH_domain"/>
</dbReference>
<dbReference type="InterPro" id="IPR033469">
    <property type="entry name" value="CYTH-like_dom_sf"/>
</dbReference>
<sequence>MIEVEIKVRISDPELIRKKFEESGGSFQFSLLHEDTYFNMPKGLRDFAISDEALRLRKSVEFKPSNEKVNRKINYYLTYKGKKLNTSTKTREEIDLTVESLEKMRRILRILGFQEIMTVRKERELYNFDFRGYNILALIDFLPILNQYFIEVEYLAGSKDQIEVSQEVLFDFLHNLEIQKEDSIKKSYLELVMDKINEV</sequence>
<accession>A0A0F9KVE6</accession>
<evidence type="ECO:0000313" key="2">
    <source>
        <dbReference type="EMBL" id="KKM85693.1"/>
    </source>
</evidence>
<proteinExistence type="predicted"/>
<dbReference type="EMBL" id="LAZR01007370">
    <property type="protein sequence ID" value="KKM85693.1"/>
    <property type="molecule type" value="Genomic_DNA"/>
</dbReference>
<reference evidence="2" key="1">
    <citation type="journal article" date="2015" name="Nature">
        <title>Complex archaea that bridge the gap between prokaryotes and eukaryotes.</title>
        <authorList>
            <person name="Spang A."/>
            <person name="Saw J.H."/>
            <person name="Jorgensen S.L."/>
            <person name="Zaremba-Niedzwiedzka K."/>
            <person name="Martijn J."/>
            <person name="Lind A.E."/>
            <person name="van Eijk R."/>
            <person name="Schleper C."/>
            <person name="Guy L."/>
            <person name="Ettema T.J."/>
        </authorList>
    </citation>
    <scope>NUCLEOTIDE SEQUENCE</scope>
</reference>
<dbReference type="PANTHER" id="PTHR21028:SF2">
    <property type="entry name" value="CYTH DOMAIN-CONTAINING PROTEIN"/>
    <property type="match status" value="1"/>
</dbReference>
<dbReference type="PANTHER" id="PTHR21028">
    <property type="entry name" value="SI:CH211-156B7.4"/>
    <property type="match status" value="1"/>
</dbReference>
<comment type="caution">
    <text evidence="2">The sequence shown here is derived from an EMBL/GenBank/DDBJ whole genome shotgun (WGS) entry which is preliminary data.</text>
</comment>
<name>A0A0F9KVE6_9ZZZZ</name>
<dbReference type="PROSITE" id="PS51707">
    <property type="entry name" value="CYTH"/>
    <property type="match status" value="1"/>
</dbReference>
<dbReference type="InterPro" id="IPR008173">
    <property type="entry name" value="Adenylyl_cyclase_CyaB"/>
</dbReference>
<dbReference type="SMART" id="SM01118">
    <property type="entry name" value="CYTH"/>
    <property type="match status" value="1"/>
</dbReference>
<organism evidence="2">
    <name type="scientific">marine sediment metagenome</name>
    <dbReference type="NCBI Taxonomy" id="412755"/>
    <lineage>
        <taxon>unclassified sequences</taxon>
        <taxon>metagenomes</taxon>
        <taxon>ecological metagenomes</taxon>
    </lineage>
</organism>
<feature type="domain" description="CYTH" evidence="1">
    <location>
        <begin position="1"/>
        <end position="194"/>
    </location>
</feature>